<keyword evidence="3" id="KW-1185">Reference proteome</keyword>
<feature type="compositionally biased region" description="Basic and acidic residues" evidence="1">
    <location>
        <begin position="99"/>
        <end position="110"/>
    </location>
</feature>
<feature type="compositionally biased region" description="Low complexity" evidence="1">
    <location>
        <begin position="126"/>
        <end position="142"/>
    </location>
</feature>
<feature type="compositionally biased region" description="Basic and acidic residues" evidence="1">
    <location>
        <begin position="57"/>
        <end position="67"/>
    </location>
</feature>
<protein>
    <recommendedName>
        <fullName evidence="4">TeaA receptor TeaR</fullName>
    </recommendedName>
</protein>
<evidence type="ECO:0000313" key="3">
    <source>
        <dbReference type="Proteomes" id="UP000803884"/>
    </source>
</evidence>
<dbReference type="EMBL" id="JAAQHG020000001">
    <property type="protein sequence ID" value="KAL1591255.1"/>
    <property type="molecule type" value="Genomic_DNA"/>
</dbReference>
<feature type="compositionally biased region" description="Polar residues" evidence="1">
    <location>
        <begin position="208"/>
        <end position="224"/>
    </location>
</feature>
<evidence type="ECO:0000256" key="1">
    <source>
        <dbReference type="SAM" id="MobiDB-lite"/>
    </source>
</evidence>
<dbReference type="RefSeq" id="XP_069234360.1">
    <property type="nucleotide sequence ID" value="XM_069368674.1"/>
</dbReference>
<dbReference type="GeneID" id="96001512"/>
<organism evidence="2 3">
    <name type="scientific">Cladosporium halotolerans</name>
    <dbReference type="NCBI Taxonomy" id="1052096"/>
    <lineage>
        <taxon>Eukaryota</taxon>
        <taxon>Fungi</taxon>
        <taxon>Dikarya</taxon>
        <taxon>Ascomycota</taxon>
        <taxon>Pezizomycotina</taxon>
        <taxon>Dothideomycetes</taxon>
        <taxon>Dothideomycetidae</taxon>
        <taxon>Cladosporiales</taxon>
        <taxon>Cladosporiaceae</taxon>
        <taxon>Cladosporium</taxon>
    </lineage>
</organism>
<dbReference type="AlphaFoldDB" id="A0AB34L2P9"/>
<reference evidence="2 3" key="1">
    <citation type="journal article" date="2020" name="Microbiol. Resour. Announc.">
        <title>Draft Genome Sequence of a Cladosporium Species Isolated from the Mesophotic Ascidian Didemnum maculosum.</title>
        <authorList>
            <person name="Gioti A."/>
            <person name="Siaperas R."/>
            <person name="Nikolaivits E."/>
            <person name="Le Goff G."/>
            <person name="Ouazzani J."/>
            <person name="Kotoulas G."/>
            <person name="Topakas E."/>
        </authorList>
    </citation>
    <scope>NUCLEOTIDE SEQUENCE [LARGE SCALE GENOMIC DNA]</scope>
    <source>
        <strain evidence="2 3">TM138-S3</strain>
    </source>
</reference>
<sequence length="532" mass="58232">MATNAAAQWSHAVPLDHAQENDYPRASSGSRTGHYAYQDTTNYSYGSVGKRPSHSNMRGDSDSERSRRPSANHQSVPKKRSAQPLRQPQKSAEGSEDEGWIHRDKLREIEIQEMEQAGMRVRQPRRSGSAGPSAGRRSNSRSMSRTGMRRQMSKEQLSESPVDDNGYGEFKRKRVSTIPAADASEEQEAEYDHRNDTELRSLEELAANQPSFRQHSGRPSTSRIPVSKVSPVPVPYAMVDRDSPLPRSRHGSNRYSGNWDELQYARKARSGSVGSQVLLDDDGYRTPSRPASSHMRGSLEDRNGLSHSPPKARMPNKDAPTSGARKASGGRPLGANAVKPRARSGTTGARPASSGGPKNPINRPEGEAPWIASMYKPDPRLPPDQQMLPTHAKRMAQEQGGPDSQPGAHRDDEKSETGLDAQQPDFDAQQRLSPKIGSPVKEKHSPNPGEGSGWPLAGDKRSDPGSPRPGTSGGYRITPTISTHPGLPRNPTSEKDVTTPHNPTPRIPDFDKDDEEEEGPKRKKGCMGCVVM</sequence>
<feature type="region of interest" description="Disordered" evidence="1">
    <location>
        <begin position="1"/>
        <end position="532"/>
    </location>
</feature>
<comment type="caution">
    <text evidence="2">The sequence shown here is derived from an EMBL/GenBank/DDBJ whole genome shotgun (WGS) entry which is preliminary data.</text>
</comment>
<evidence type="ECO:0000313" key="2">
    <source>
        <dbReference type="EMBL" id="KAL1591255.1"/>
    </source>
</evidence>
<evidence type="ECO:0008006" key="4">
    <source>
        <dbReference type="Google" id="ProtNLM"/>
    </source>
</evidence>
<gene>
    <name evidence="2" type="ORF">WHR41_00068</name>
</gene>
<accession>A0AB34L2P9</accession>
<dbReference type="Proteomes" id="UP000803884">
    <property type="component" value="Unassembled WGS sequence"/>
</dbReference>
<proteinExistence type="predicted"/>
<name>A0AB34L2P9_9PEZI</name>
<feature type="compositionally biased region" description="Basic and acidic residues" evidence="1">
    <location>
        <begin position="408"/>
        <end position="417"/>
    </location>
</feature>
<feature type="compositionally biased region" description="Basic and acidic residues" evidence="1">
    <location>
        <begin position="190"/>
        <end position="203"/>
    </location>
</feature>